<dbReference type="Proteomes" id="UP000188597">
    <property type="component" value="Unassembled WGS sequence"/>
</dbReference>
<gene>
    <name evidence="3" type="ORF">UN64_11335</name>
</gene>
<dbReference type="Pfam" id="PF13692">
    <property type="entry name" value="Glyco_trans_1_4"/>
    <property type="match status" value="1"/>
</dbReference>
<dbReference type="PANTHER" id="PTHR46401:SF2">
    <property type="entry name" value="GLYCOSYLTRANSFERASE WBBK-RELATED"/>
    <property type="match status" value="1"/>
</dbReference>
<dbReference type="Pfam" id="PF13439">
    <property type="entry name" value="Glyco_transf_4"/>
    <property type="match status" value="1"/>
</dbReference>
<evidence type="ECO:0000259" key="2">
    <source>
        <dbReference type="Pfam" id="PF13439"/>
    </source>
</evidence>
<dbReference type="Gene3D" id="3.40.50.2000">
    <property type="entry name" value="Glycogen Phosphorylase B"/>
    <property type="match status" value="2"/>
</dbReference>
<dbReference type="GO" id="GO:0016757">
    <property type="term" value="F:glycosyltransferase activity"/>
    <property type="evidence" value="ECO:0007669"/>
    <property type="project" value="TreeGrafter"/>
</dbReference>
<dbReference type="SUPFAM" id="SSF53756">
    <property type="entry name" value="UDP-Glycosyltransferase/glycogen phosphorylase"/>
    <property type="match status" value="1"/>
</dbReference>
<keyword evidence="1" id="KW-0808">Transferase</keyword>
<accession>A0A1V3G8C3</accession>
<name>A0A1V3G8C3_9BACL</name>
<dbReference type="AlphaFoldDB" id="A0A1V3G8C3"/>
<dbReference type="PANTHER" id="PTHR46401">
    <property type="entry name" value="GLYCOSYLTRANSFERASE WBBK-RELATED"/>
    <property type="match status" value="1"/>
</dbReference>
<sequence>MKRMLVLNHFPTVYPPTSGGTLRYFHIYQELSNYYDVTLLSQTFSHKGGLFTYSPTFREYKAEKDSNYHKVVQKLQHNELSYEFGLIIQTELSKHPTLLKKQFDSLYDSADLIVHESPFLLQYDQYFGKDSKLRIYNSHNHEYKLAHQIWKNNLARGYLPVLSNLEKKLVRGADLVFSTSEDEKNSLITMYNTNPSKIMVAPNGIQPSEWLPRTKSSNKKPTAFFIGADYPPNIESVEYIINHLADSCPEIQFVVAGGCCTPFANSSKPNVRLLGRVRHKQKLRLLAEADFAINPMFTGAGVNLKTLEFLSAGLPLFSTEFGVRGLNLTPMKHYIHTEKNNFADTLKRFTSDKNVLHGVSLNGQKYINRHYSWKNIAKQIQVELKKLTSN</sequence>
<feature type="domain" description="Glycosyltransferase subfamily 4-like N-terminal" evidence="2">
    <location>
        <begin position="133"/>
        <end position="208"/>
    </location>
</feature>
<dbReference type="OrthoDB" id="9802525at2"/>
<organism evidence="3 4">
    <name type="scientific">Fictibacillus arsenicus</name>
    <dbReference type="NCBI Taxonomy" id="255247"/>
    <lineage>
        <taxon>Bacteria</taxon>
        <taxon>Bacillati</taxon>
        <taxon>Bacillota</taxon>
        <taxon>Bacilli</taxon>
        <taxon>Bacillales</taxon>
        <taxon>Fictibacillaceae</taxon>
        <taxon>Fictibacillus</taxon>
    </lineage>
</organism>
<evidence type="ECO:0000256" key="1">
    <source>
        <dbReference type="ARBA" id="ARBA00022679"/>
    </source>
</evidence>
<protein>
    <recommendedName>
        <fullName evidence="2">Glycosyltransferase subfamily 4-like N-terminal domain-containing protein</fullName>
    </recommendedName>
</protein>
<evidence type="ECO:0000313" key="4">
    <source>
        <dbReference type="Proteomes" id="UP000188597"/>
    </source>
</evidence>
<reference evidence="3 4" key="1">
    <citation type="submission" date="2016-11" db="EMBL/GenBank/DDBJ databases">
        <authorList>
            <person name="Jaros S."/>
            <person name="Januszkiewicz K."/>
            <person name="Wedrychowicz H."/>
        </authorList>
    </citation>
    <scope>NUCLEOTIDE SEQUENCE [LARGE SCALE GENOMIC DNA]</scope>
    <source>
        <strain evidence="3 4">Con a/3</strain>
    </source>
</reference>
<evidence type="ECO:0000313" key="3">
    <source>
        <dbReference type="EMBL" id="OOE12653.1"/>
    </source>
</evidence>
<dbReference type="CDD" id="cd03801">
    <property type="entry name" value="GT4_PimA-like"/>
    <property type="match status" value="1"/>
</dbReference>
<dbReference type="RefSeq" id="WP_077362728.1">
    <property type="nucleotide sequence ID" value="NZ_MQMF01000002.1"/>
</dbReference>
<dbReference type="EMBL" id="MQMF01000002">
    <property type="protein sequence ID" value="OOE12653.1"/>
    <property type="molecule type" value="Genomic_DNA"/>
</dbReference>
<proteinExistence type="predicted"/>
<dbReference type="GO" id="GO:0009103">
    <property type="term" value="P:lipopolysaccharide biosynthetic process"/>
    <property type="evidence" value="ECO:0007669"/>
    <property type="project" value="TreeGrafter"/>
</dbReference>
<dbReference type="InterPro" id="IPR028098">
    <property type="entry name" value="Glyco_trans_4-like_N"/>
</dbReference>
<comment type="caution">
    <text evidence="3">The sequence shown here is derived from an EMBL/GenBank/DDBJ whole genome shotgun (WGS) entry which is preliminary data.</text>
</comment>